<accession>A0A2S9WYD0</accession>
<dbReference type="EMBL" id="MTBD01000124">
    <property type="protein sequence ID" value="PRP68478.1"/>
    <property type="molecule type" value="Genomic_DNA"/>
</dbReference>
<organism evidence="1 2">
    <name type="scientific">Chromobacterium amazonense</name>
    <dbReference type="NCBI Taxonomy" id="1382803"/>
    <lineage>
        <taxon>Bacteria</taxon>
        <taxon>Pseudomonadati</taxon>
        <taxon>Pseudomonadota</taxon>
        <taxon>Betaproteobacteria</taxon>
        <taxon>Neisseriales</taxon>
        <taxon>Chromobacteriaceae</taxon>
        <taxon>Chromobacterium</taxon>
    </lineage>
</organism>
<dbReference type="Proteomes" id="UP000239469">
    <property type="component" value="Unassembled WGS sequence"/>
</dbReference>
<dbReference type="RefSeq" id="WP_106078280.1">
    <property type="nucleotide sequence ID" value="NZ_MTBD01000124.1"/>
</dbReference>
<dbReference type="OrthoDB" id="9182468at2"/>
<comment type="caution">
    <text evidence="1">The sequence shown here is derived from an EMBL/GenBank/DDBJ whole genome shotgun (WGS) entry which is preliminary data.</text>
</comment>
<name>A0A2S9WYD0_9NEIS</name>
<evidence type="ECO:0000313" key="1">
    <source>
        <dbReference type="EMBL" id="PRP68478.1"/>
    </source>
</evidence>
<sequence length="72" mass="7958">MSAVKDAITALRDALKLTDDVKQVGESLKSVAQELREHDRRITRLEAKWETAIEIAAIRNGGNSRQIGSPDN</sequence>
<dbReference type="AlphaFoldDB" id="A0A2S9WYD0"/>
<gene>
    <name evidence="1" type="ORF">BUE93_22000</name>
</gene>
<protein>
    <submittedName>
        <fullName evidence="1">Uncharacterized protein</fullName>
    </submittedName>
</protein>
<proteinExistence type="predicted"/>
<evidence type="ECO:0000313" key="2">
    <source>
        <dbReference type="Proteomes" id="UP000239469"/>
    </source>
</evidence>
<reference evidence="1 2" key="1">
    <citation type="submission" date="2017-01" db="EMBL/GenBank/DDBJ databases">
        <title>New insights into the genetic diversity of Chromobacterium isolated from tropical freshwater lake.</title>
        <authorList>
            <person name="Santos A.B."/>
            <person name="Nascimento A.M."/>
            <person name="Da Silva P.C."/>
        </authorList>
    </citation>
    <scope>NUCLEOTIDE SEQUENCE [LARGE SCALE GENOMIC DNA]</scope>
    <source>
        <strain evidence="1 2">56AF</strain>
    </source>
</reference>